<organism evidence="1 2">
    <name type="scientific">Crocosphaera chwakensis CCY0110</name>
    <dbReference type="NCBI Taxonomy" id="391612"/>
    <lineage>
        <taxon>Bacteria</taxon>
        <taxon>Bacillati</taxon>
        <taxon>Cyanobacteriota</taxon>
        <taxon>Cyanophyceae</taxon>
        <taxon>Oscillatoriophycideae</taxon>
        <taxon>Chroococcales</taxon>
        <taxon>Aphanothecaceae</taxon>
        <taxon>Crocosphaera</taxon>
        <taxon>Crocosphaera chwakensis</taxon>
    </lineage>
</organism>
<keyword evidence="2" id="KW-1185">Reference proteome</keyword>
<evidence type="ECO:0000313" key="2">
    <source>
        <dbReference type="Proteomes" id="UP000003781"/>
    </source>
</evidence>
<reference evidence="1 2" key="1">
    <citation type="submission" date="2007-03" db="EMBL/GenBank/DDBJ databases">
        <authorList>
            <person name="Stal L."/>
            <person name="Ferriera S."/>
            <person name="Johnson J."/>
            <person name="Kravitz S."/>
            <person name="Beeson K."/>
            <person name="Sutton G."/>
            <person name="Rogers Y.-H."/>
            <person name="Friedman R."/>
            <person name="Frazier M."/>
            <person name="Venter J.C."/>
        </authorList>
    </citation>
    <scope>NUCLEOTIDE SEQUENCE [LARGE SCALE GENOMIC DNA]</scope>
    <source>
        <strain evidence="1 2">CCY0110</strain>
    </source>
</reference>
<sequence length="85" mass="10195">MLVLISRTYHHRYDCHDIKTRKDLKHIKSYKSQKVWNKTQKEFNSHFERSKWEWTNGLPTLVNGTHNKSLFTEEPDDAKSVKYGS</sequence>
<name>A3IXX3_9CHRO</name>
<accession>A3IXX3</accession>
<protein>
    <submittedName>
        <fullName evidence="1">Uncharacterized protein</fullName>
    </submittedName>
</protein>
<dbReference type="AlphaFoldDB" id="A3IXX3"/>
<dbReference type="Proteomes" id="UP000003781">
    <property type="component" value="Unassembled WGS sequence"/>
</dbReference>
<evidence type="ECO:0000313" key="1">
    <source>
        <dbReference type="EMBL" id="EAZ88686.1"/>
    </source>
</evidence>
<proteinExistence type="predicted"/>
<comment type="caution">
    <text evidence="1">The sequence shown here is derived from an EMBL/GenBank/DDBJ whole genome shotgun (WGS) entry which is preliminary data.</text>
</comment>
<dbReference type="EMBL" id="AAXW01000071">
    <property type="protein sequence ID" value="EAZ88686.1"/>
    <property type="molecule type" value="Genomic_DNA"/>
</dbReference>
<gene>
    <name evidence="1" type="ORF">CY0110_12427</name>
</gene>